<accession>A0ABQ0A2A0</accession>
<dbReference type="RefSeq" id="WP_353295736.1">
    <property type="nucleotide sequence ID" value="NZ_BAABWH010000008.1"/>
</dbReference>
<evidence type="ECO:0000313" key="2">
    <source>
        <dbReference type="EMBL" id="GAA6146514.1"/>
    </source>
</evidence>
<name>A0ABQ0A2A0_9GAMM</name>
<dbReference type="EMBL" id="BAABWH010000008">
    <property type="protein sequence ID" value="GAA6146514.1"/>
    <property type="molecule type" value="Genomic_DNA"/>
</dbReference>
<feature type="transmembrane region" description="Helical" evidence="1">
    <location>
        <begin position="18"/>
        <end position="40"/>
    </location>
</feature>
<evidence type="ECO:0000256" key="1">
    <source>
        <dbReference type="SAM" id="Phobius"/>
    </source>
</evidence>
<reference evidence="2 3" key="1">
    <citation type="submission" date="2024-04" db="EMBL/GenBank/DDBJ databases">
        <title>Draft genome sequence of Thalassolituus maritimus NBRC 116585.</title>
        <authorList>
            <person name="Miyakawa T."/>
            <person name="Kusuya Y."/>
            <person name="Miura T."/>
        </authorList>
    </citation>
    <scope>NUCLEOTIDE SEQUENCE [LARGE SCALE GENOMIC DNA]</scope>
    <source>
        <strain evidence="2 3">5NW40-0001</strain>
    </source>
</reference>
<organism evidence="2 3">
    <name type="scientific">Thalassolituus maritimus</name>
    <dbReference type="NCBI Taxonomy" id="484498"/>
    <lineage>
        <taxon>Bacteria</taxon>
        <taxon>Pseudomonadati</taxon>
        <taxon>Pseudomonadota</taxon>
        <taxon>Gammaproteobacteria</taxon>
        <taxon>Oceanospirillales</taxon>
        <taxon>Oceanospirillaceae</taxon>
        <taxon>Thalassolituus</taxon>
    </lineage>
</organism>
<evidence type="ECO:0000313" key="3">
    <source>
        <dbReference type="Proteomes" id="UP001481413"/>
    </source>
</evidence>
<keyword evidence="3" id="KW-1185">Reference proteome</keyword>
<comment type="caution">
    <text evidence="2">The sequence shown here is derived from an EMBL/GenBank/DDBJ whole genome shotgun (WGS) entry which is preliminary data.</text>
</comment>
<sequence length="215" mass="24877">MRDEQITPVRLWFKKCSWLIVLGFSFIGVYLSLSFLFIGIGRALPANSLDNPVLDMIITVAPFNLKAREAKASWLREYAMTLEPEDRVEPMQGVISLLEPATQWRPKWPYYHLALLDAEYLIDSPPEVVQARYDILLDLAPNERGLDSYMIEVALRSWRKLRPDQKELIVSKLTRSKSYILDPLLWVIEEETSVHPELCHDLPQPIVQPYCPVRG</sequence>
<keyword evidence="1" id="KW-0472">Membrane</keyword>
<dbReference type="Proteomes" id="UP001481413">
    <property type="component" value="Unassembled WGS sequence"/>
</dbReference>
<protein>
    <submittedName>
        <fullName evidence="2">Uncharacterized protein</fullName>
    </submittedName>
</protein>
<keyword evidence="1" id="KW-1133">Transmembrane helix</keyword>
<gene>
    <name evidence="2" type="ORF">NBRC116585_26320</name>
</gene>
<keyword evidence="1" id="KW-0812">Transmembrane</keyword>
<proteinExistence type="predicted"/>